<name>A0AA94JNU8_9FLAO</name>
<gene>
    <name evidence="1" type="ORF">EJB19_11180</name>
</gene>
<sequence>MRNITCLFLVSLLGVSCQNDVTFNNEAFQVVIGNSLWKANSKSAKINASGGLILEGSSSTHSLKIQLNDSQVGTYPLGIINGSGVLTYRGINQNSESFSTVTARGPVSEMEIIKRGTGYLNAKIVSVSGGSGTGLKVNVNVDPQGMISEVTLANSGKDYKGGDLVVVNGGNNDAQLKITRTANTGGQVVITENTGTTVSGTFVFTAFNSDSGIVIGGREGVFYKIPISK</sequence>
<dbReference type="KEGG" id="fcv:AWN65_12625"/>
<evidence type="ECO:0000313" key="1">
    <source>
        <dbReference type="EMBL" id="RVU88690.1"/>
    </source>
</evidence>
<dbReference type="InterPro" id="IPR046219">
    <property type="entry name" value="DUF6252"/>
</dbReference>
<dbReference type="RefSeq" id="WP_060383489.1">
    <property type="nucleotide sequence ID" value="NZ_MTDB01000001.1"/>
</dbReference>
<evidence type="ECO:0008006" key="2">
    <source>
        <dbReference type="Google" id="ProtNLM"/>
    </source>
</evidence>
<dbReference type="PROSITE" id="PS51257">
    <property type="entry name" value="PROKAR_LIPOPROTEIN"/>
    <property type="match status" value="1"/>
</dbReference>
<dbReference type="EMBL" id="RWGX01000004">
    <property type="protein sequence ID" value="RVU88690.1"/>
    <property type="molecule type" value="Genomic_DNA"/>
</dbReference>
<reference evidence="1" key="1">
    <citation type="submission" date="2018-12" db="EMBL/GenBank/DDBJ databases">
        <title>Draft genome sequence of Flaovobacterium columnare BGFS27 isolated from channel catfish in Alabama.</title>
        <authorList>
            <person name="Cai W."/>
            <person name="Arias C."/>
        </authorList>
    </citation>
    <scope>NUCLEOTIDE SEQUENCE [LARGE SCALE GENOMIC DNA]</scope>
    <source>
        <strain evidence="1">BGFS27</strain>
    </source>
</reference>
<comment type="caution">
    <text evidence="1">The sequence shown here is derived from an EMBL/GenBank/DDBJ whole genome shotgun (WGS) entry which is preliminary data.</text>
</comment>
<dbReference type="AlphaFoldDB" id="A0AA94JNU8"/>
<accession>A0AA94JNU8</accession>
<protein>
    <recommendedName>
        <fullName evidence="2">Lipoprotein</fullName>
    </recommendedName>
</protein>
<organism evidence="1">
    <name type="scientific">Flavobacterium columnare</name>
    <dbReference type="NCBI Taxonomy" id="996"/>
    <lineage>
        <taxon>Bacteria</taxon>
        <taxon>Pseudomonadati</taxon>
        <taxon>Bacteroidota</taxon>
        <taxon>Flavobacteriia</taxon>
        <taxon>Flavobacteriales</taxon>
        <taxon>Flavobacteriaceae</taxon>
        <taxon>Flavobacterium</taxon>
    </lineage>
</organism>
<dbReference type="Pfam" id="PF19765">
    <property type="entry name" value="DUF6252"/>
    <property type="match status" value="2"/>
</dbReference>
<proteinExistence type="predicted"/>
<dbReference type="GeneID" id="56896615"/>